<dbReference type="InterPro" id="IPR025540">
    <property type="entry name" value="FlK"/>
</dbReference>
<dbReference type="PANTHER" id="PTHR36934">
    <property type="entry name" value="BLR0278 PROTEIN"/>
    <property type="match status" value="1"/>
</dbReference>
<dbReference type="AlphaFoldDB" id="A0A7J5AJK2"/>
<evidence type="ECO:0000256" key="1">
    <source>
        <dbReference type="PIRSR" id="PIRSR014972-1"/>
    </source>
</evidence>
<gene>
    <name evidence="4" type="ORF">F6464_01505</name>
</gene>
<dbReference type="PIRSF" id="PIRSF014972">
    <property type="entry name" value="FlK"/>
    <property type="match status" value="1"/>
</dbReference>
<dbReference type="InterPro" id="IPR029069">
    <property type="entry name" value="HotDog_dom_sf"/>
</dbReference>
<feature type="active site" evidence="1">
    <location>
        <position position="42"/>
    </location>
</feature>
<dbReference type="Proteomes" id="UP000490922">
    <property type="component" value="Unassembled WGS sequence"/>
</dbReference>
<feature type="active site" evidence="1">
    <location>
        <position position="76"/>
    </location>
</feature>
<evidence type="ECO:0000313" key="4">
    <source>
        <dbReference type="EMBL" id="KAB1157787.1"/>
    </source>
</evidence>
<accession>A0A7J5AJK2</accession>
<sequence length="140" mass="15089">MIKIGQTKTVSSEVTDNDTAKSLLIGFGETLPTDNYADVFATTKMIGLMELAAGRLLYAIQNSNQLSVGVDVSIKHLNATPVGQQVTATATFIGQEGLLYKFKVDAFDNGGKIGEGFHTRAIIEIDRLVSGAERRILNNK</sequence>
<keyword evidence="5" id="KW-1185">Reference proteome</keyword>
<evidence type="ECO:0000259" key="3">
    <source>
        <dbReference type="Pfam" id="PF22636"/>
    </source>
</evidence>
<dbReference type="EMBL" id="WAEM01000001">
    <property type="protein sequence ID" value="KAB1157787.1"/>
    <property type="molecule type" value="Genomic_DNA"/>
</dbReference>
<reference evidence="4 5" key="1">
    <citation type="submission" date="2019-09" db="EMBL/GenBank/DDBJ databases">
        <title>Flavobacterium sp. nov., isolated from glacier ice.</title>
        <authorList>
            <person name="Liu Q."/>
        </authorList>
    </citation>
    <scope>NUCLEOTIDE SEQUENCE [LARGE SCALE GENOMIC DNA]</scope>
    <source>
        <strain evidence="4 5">NBRC 112527</strain>
    </source>
</reference>
<dbReference type="CDD" id="cd03440">
    <property type="entry name" value="hot_dog"/>
    <property type="match status" value="1"/>
</dbReference>
<feature type="binding site" evidence="2">
    <location>
        <position position="120"/>
    </location>
    <ligand>
        <name>substrate</name>
    </ligand>
</feature>
<dbReference type="Pfam" id="PF22636">
    <property type="entry name" value="FlK"/>
    <property type="match status" value="1"/>
</dbReference>
<organism evidence="4 5">
    <name type="scientific">Flavobacterium luteum</name>
    <dbReference type="NCBI Taxonomy" id="2026654"/>
    <lineage>
        <taxon>Bacteria</taxon>
        <taxon>Pseudomonadati</taxon>
        <taxon>Bacteroidota</taxon>
        <taxon>Flavobacteriia</taxon>
        <taxon>Flavobacteriales</taxon>
        <taxon>Flavobacteriaceae</taxon>
        <taxon>Flavobacterium</taxon>
    </lineage>
</organism>
<protein>
    <submittedName>
        <fullName evidence="4">Thioesterase</fullName>
    </submittedName>
</protein>
<proteinExistence type="predicted"/>
<feature type="binding site" evidence="2">
    <location>
        <position position="69"/>
    </location>
    <ligand>
        <name>substrate</name>
    </ligand>
</feature>
<dbReference type="PANTHER" id="PTHR36934:SF1">
    <property type="entry name" value="THIOESTERASE DOMAIN-CONTAINING PROTEIN"/>
    <property type="match status" value="1"/>
</dbReference>
<dbReference type="SUPFAM" id="SSF54637">
    <property type="entry name" value="Thioesterase/thiol ester dehydrase-isomerase"/>
    <property type="match status" value="1"/>
</dbReference>
<dbReference type="OrthoDB" id="6902891at2"/>
<dbReference type="RefSeq" id="WP_151105980.1">
    <property type="nucleotide sequence ID" value="NZ_WAEM01000001.1"/>
</dbReference>
<comment type="caution">
    <text evidence="4">The sequence shown here is derived from an EMBL/GenBank/DDBJ whole genome shotgun (WGS) entry which is preliminary data.</text>
</comment>
<evidence type="ECO:0000256" key="2">
    <source>
        <dbReference type="PIRSR" id="PIRSR014972-2"/>
    </source>
</evidence>
<dbReference type="InterPro" id="IPR054485">
    <property type="entry name" value="FlK-like_dom"/>
</dbReference>
<name>A0A7J5AJK2_9FLAO</name>
<feature type="active site" evidence="1">
    <location>
        <position position="50"/>
    </location>
</feature>
<evidence type="ECO:0000313" key="5">
    <source>
        <dbReference type="Proteomes" id="UP000490922"/>
    </source>
</evidence>
<feature type="domain" description="Fluoroacetyl-CoA-specific thioesterase-like" evidence="3">
    <location>
        <begin position="35"/>
        <end position="124"/>
    </location>
</feature>
<dbReference type="Gene3D" id="3.10.129.10">
    <property type="entry name" value="Hotdog Thioesterase"/>
    <property type="match status" value="1"/>
</dbReference>